<gene>
    <name evidence="2" type="ORF">PLEPLA_LOCUS2084</name>
</gene>
<sequence>MDQQYFWHAKGQAYDHKNTILKVKPDAFWGLTGDLVMALCQMLPEFWFGTGSCIFPSAHSWCVGSITCILQSYSSSAHLHWCCWSAAALSLLRTNIVIAWCSVFGIPKRRGKTWTGSQRREGEEPDERLRKG</sequence>
<evidence type="ECO:0000313" key="2">
    <source>
        <dbReference type="EMBL" id="CAB1414375.1"/>
    </source>
</evidence>
<accession>A0A9N7Y1K9</accession>
<dbReference type="Proteomes" id="UP001153269">
    <property type="component" value="Unassembled WGS sequence"/>
</dbReference>
<feature type="region of interest" description="Disordered" evidence="1">
    <location>
        <begin position="111"/>
        <end position="132"/>
    </location>
</feature>
<proteinExistence type="predicted"/>
<evidence type="ECO:0000256" key="1">
    <source>
        <dbReference type="SAM" id="MobiDB-lite"/>
    </source>
</evidence>
<dbReference type="AlphaFoldDB" id="A0A9N7Y1K9"/>
<keyword evidence="3" id="KW-1185">Reference proteome</keyword>
<protein>
    <submittedName>
        <fullName evidence="2">Uncharacterized protein</fullName>
    </submittedName>
</protein>
<name>A0A9N7Y1K9_PLEPL</name>
<reference evidence="2" key="1">
    <citation type="submission" date="2020-03" db="EMBL/GenBank/DDBJ databases">
        <authorList>
            <person name="Weist P."/>
        </authorList>
    </citation>
    <scope>NUCLEOTIDE SEQUENCE</scope>
</reference>
<dbReference type="EMBL" id="CADEAL010000102">
    <property type="protein sequence ID" value="CAB1414375.1"/>
    <property type="molecule type" value="Genomic_DNA"/>
</dbReference>
<organism evidence="2 3">
    <name type="scientific">Pleuronectes platessa</name>
    <name type="common">European plaice</name>
    <dbReference type="NCBI Taxonomy" id="8262"/>
    <lineage>
        <taxon>Eukaryota</taxon>
        <taxon>Metazoa</taxon>
        <taxon>Chordata</taxon>
        <taxon>Craniata</taxon>
        <taxon>Vertebrata</taxon>
        <taxon>Euteleostomi</taxon>
        <taxon>Actinopterygii</taxon>
        <taxon>Neopterygii</taxon>
        <taxon>Teleostei</taxon>
        <taxon>Neoteleostei</taxon>
        <taxon>Acanthomorphata</taxon>
        <taxon>Carangaria</taxon>
        <taxon>Pleuronectiformes</taxon>
        <taxon>Pleuronectoidei</taxon>
        <taxon>Pleuronectidae</taxon>
        <taxon>Pleuronectes</taxon>
    </lineage>
</organism>
<feature type="compositionally biased region" description="Basic and acidic residues" evidence="1">
    <location>
        <begin position="118"/>
        <end position="132"/>
    </location>
</feature>
<evidence type="ECO:0000313" key="3">
    <source>
        <dbReference type="Proteomes" id="UP001153269"/>
    </source>
</evidence>
<comment type="caution">
    <text evidence="2">The sequence shown here is derived from an EMBL/GenBank/DDBJ whole genome shotgun (WGS) entry which is preliminary data.</text>
</comment>